<reference evidence="1" key="1">
    <citation type="submission" date="2014-12" db="EMBL/GenBank/DDBJ databases">
        <title>Insight into the proteome of Arion vulgaris.</title>
        <authorList>
            <person name="Aradska J."/>
            <person name="Bulat T."/>
            <person name="Smidak R."/>
            <person name="Sarate P."/>
            <person name="Gangsoo J."/>
            <person name="Sialana F."/>
            <person name="Bilban M."/>
            <person name="Lubec G."/>
        </authorList>
    </citation>
    <scope>NUCLEOTIDE SEQUENCE</scope>
    <source>
        <tissue evidence="1">Skin</tissue>
    </source>
</reference>
<protein>
    <submittedName>
        <fullName evidence="1">Uncharacterized protein</fullName>
    </submittedName>
</protein>
<sequence length="93" mass="10778">SKESSIENTYFYFYTDYRRQEEISQLPYCKMNSEEQTALVENLQIDDSKDEEVVSKYFKEKVKEGGDLLSRGTADKVKVEGELFSQGTEEKVA</sequence>
<accession>A0A0B7BWW8</accession>
<dbReference type="AlphaFoldDB" id="A0A0B7BWW8"/>
<feature type="non-terminal residue" evidence="1">
    <location>
        <position position="1"/>
    </location>
</feature>
<proteinExistence type="predicted"/>
<feature type="non-terminal residue" evidence="1">
    <location>
        <position position="93"/>
    </location>
</feature>
<gene>
    <name evidence="1" type="primary">ORF215775</name>
</gene>
<dbReference type="EMBL" id="HACG01050563">
    <property type="protein sequence ID" value="CEK97428.1"/>
    <property type="molecule type" value="Transcribed_RNA"/>
</dbReference>
<organism evidence="1">
    <name type="scientific">Arion vulgaris</name>
    <dbReference type="NCBI Taxonomy" id="1028688"/>
    <lineage>
        <taxon>Eukaryota</taxon>
        <taxon>Metazoa</taxon>
        <taxon>Spiralia</taxon>
        <taxon>Lophotrochozoa</taxon>
        <taxon>Mollusca</taxon>
        <taxon>Gastropoda</taxon>
        <taxon>Heterobranchia</taxon>
        <taxon>Euthyneura</taxon>
        <taxon>Panpulmonata</taxon>
        <taxon>Eupulmonata</taxon>
        <taxon>Stylommatophora</taxon>
        <taxon>Helicina</taxon>
        <taxon>Arionoidea</taxon>
        <taxon>Arionidae</taxon>
        <taxon>Arion</taxon>
    </lineage>
</organism>
<evidence type="ECO:0000313" key="1">
    <source>
        <dbReference type="EMBL" id="CEK97428.1"/>
    </source>
</evidence>
<name>A0A0B7BWW8_9EUPU</name>